<evidence type="ECO:0000313" key="2">
    <source>
        <dbReference type="Proteomes" id="UP001154282"/>
    </source>
</evidence>
<gene>
    <name evidence="1" type="ORF">LITE_LOCUS43116</name>
</gene>
<evidence type="ECO:0000313" key="1">
    <source>
        <dbReference type="EMBL" id="CAI0544240.1"/>
    </source>
</evidence>
<sequence>GTVDVNIDTVAGLRSPENPRFLVEIIDTFVAHSATVVDRLESEIMGGGRVAAACLELRRACDDSDKQRYLLLPLSSLEVDELAMIR</sequence>
<dbReference type="AlphaFoldDB" id="A0AAV0QFB5"/>
<organism evidence="1 2">
    <name type="scientific">Linum tenue</name>
    <dbReference type="NCBI Taxonomy" id="586396"/>
    <lineage>
        <taxon>Eukaryota</taxon>
        <taxon>Viridiplantae</taxon>
        <taxon>Streptophyta</taxon>
        <taxon>Embryophyta</taxon>
        <taxon>Tracheophyta</taxon>
        <taxon>Spermatophyta</taxon>
        <taxon>Magnoliopsida</taxon>
        <taxon>eudicotyledons</taxon>
        <taxon>Gunneridae</taxon>
        <taxon>Pentapetalae</taxon>
        <taxon>rosids</taxon>
        <taxon>fabids</taxon>
        <taxon>Malpighiales</taxon>
        <taxon>Linaceae</taxon>
        <taxon>Linum</taxon>
    </lineage>
</organism>
<reference evidence="1" key="1">
    <citation type="submission" date="2022-08" db="EMBL/GenBank/DDBJ databases">
        <authorList>
            <person name="Gutierrez-Valencia J."/>
        </authorList>
    </citation>
    <scope>NUCLEOTIDE SEQUENCE</scope>
</reference>
<feature type="non-terminal residue" evidence="1">
    <location>
        <position position="1"/>
    </location>
</feature>
<proteinExistence type="predicted"/>
<accession>A0AAV0QFB5</accession>
<keyword evidence="2" id="KW-1185">Reference proteome</keyword>
<dbReference type="EMBL" id="CAMGYJ010000009">
    <property type="protein sequence ID" value="CAI0544240.1"/>
    <property type="molecule type" value="Genomic_DNA"/>
</dbReference>
<dbReference type="Proteomes" id="UP001154282">
    <property type="component" value="Unassembled WGS sequence"/>
</dbReference>
<protein>
    <submittedName>
        <fullName evidence="1">Uncharacterized protein</fullName>
    </submittedName>
</protein>
<comment type="caution">
    <text evidence="1">The sequence shown here is derived from an EMBL/GenBank/DDBJ whole genome shotgun (WGS) entry which is preliminary data.</text>
</comment>
<name>A0AAV0QFB5_9ROSI</name>